<reference evidence="2" key="1">
    <citation type="journal article" date="2021" name="Microb. Physiol.">
        <title>Proteogenomic Insights into the Physiology of Marine, Sulfate-Reducing, Filamentous Desulfonema limicola and Desulfonema magnum.</title>
        <authorList>
            <person name="Schnaars V."/>
            <person name="Wohlbrand L."/>
            <person name="Scheve S."/>
            <person name="Hinrichs C."/>
            <person name="Reinhardt R."/>
            <person name="Rabus R."/>
        </authorList>
    </citation>
    <scope>NUCLEOTIDE SEQUENCE</scope>
    <source>
        <strain evidence="2">5ac10</strain>
    </source>
</reference>
<dbReference type="Proteomes" id="UP000663720">
    <property type="component" value="Chromosome"/>
</dbReference>
<keyword evidence="3" id="KW-1185">Reference proteome</keyword>
<evidence type="ECO:0000313" key="3">
    <source>
        <dbReference type="Proteomes" id="UP000663720"/>
    </source>
</evidence>
<gene>
    <name evidence="2" type="ORF">dnl_32990</name>
</gene>
<accession>A0A975GH26</accession>
<keyword evidence="1" id="KW-0732">Signal</keyword>
<organism evidence="2 3">
    <name type="scientific">Desulfonema limicola</name>
    <dbReference type="NCBI Taxonomy" id="45656"/>
    <lineage>
        <taxon>Bacteria</taxon>
        <taxon>Pseudomonadati</taxon>
        <taxon>Thermodesulfobacteriota</taxon>
        <taxon>Desulfobacteria</taxon>
        <taxon>Desulfobacterales</taxon>
        <taxon>Desulfococcaceae</taxon>
        <taxon>Desulfonema</taxon>
    </lineage>
</organism>
<proteinExistence type="predicted"/>
<protein>
    <recommendedName>
        <fullName evidence="4">Lipoprotein</fullName>
    </recommendedName>
</protein>
<dbReference type="RefSeq" id="WP_207687067.1">
    <property type="nucleotide sequence ID" value="NZ_CP061799.1"/>
</dbReference>
<feature type="signal peptide" evidence="1">
    <location>
        <begin position="1"/>
        <end position="25"/>
    </location>
</feature>
<dbReference type="AlphaFoldDB" id="A0A975GH26"/>
<sequence>MNSKFLKILFISFMTAALISCSVGGKEDTETDDGTYYYEPEDVCQGPPLFSYTIRPDNADQPFSAHGRTQFRIIHTGNCIYNLELIISSSREIYQTLAEGYGDINLLRVYDLPENDYIIEGKTEAGCTWDIEIESLEIEGCGDADET</sequence>
<evidence type="ECO:0000256" key="1">
    <source>
        <dbReference type="SAM" id="SignalP"/>
    </source>
</evidence>
<dbReference type="KEGG" id="dli:dnl_32990"/>
<dbReference type="EMBL" id="CP061799">
    <property type="protein sequence ID" value="QTA80981.1"/>
    <property type="molecule type" value="Genomic_DNA"/>
</dbReference>
<feature type="chain" id="PRO_5037606598" description="Lipoprotein" evidence="1">
    <location>
        <begin position="26"/>
        <end position="147"/>
    </location>
</feature>
<evidence type="ECO:0008006" key="4">
    <source>
        <dbReference type="Google" id="ProtNLM"/>
    </source>
</evidence>
<evidence type="ECO:0000313" key="2">
    <source>
        <dbReference type="EMBL" id="QTA80981.1"/>
    </source>
</evidence>
<dbReference type="PROSITE" id="PS51257">
    <property type="entry name" value="PROKAR_LIPOPROTEIN"/>
    <property type="match status" value="1"/>
</dbReference>
<name>A0A975GH26_9BACT</name>